<dbReference type="EMBL" id="JAHLQK010000003">
    <property type="protein sequence ID" value="MBU5676375.1"/>
    <property type="molecule type" value="Genomic_DNA"/>
</dbReference>
<dbReference type="InterPro" id="IPR008271">
    <property type="entry name" value="Ser/Thr_kinase_AS"/>
</dbReference>
<dbReference type="InterPro" id="IPR000719">
    <property type="entry name" value="Prot_kinase_dom"/>
</dbReference>
<protein>
    <submittedName>
        <fullName evidence="5">Protein kinase</fullName>
    </submittedName>
</protein>
<evidence type="ECO:0000256" key="3">
    <source>
        <dbReference type="PROSITE-ProRule" id="PRU10141"/>
    </source>
</evidence>
<dbReference type="Pfam" id="PF00069">
    <property type="entry name" value="Pkinase"/>
    <property type="match status" value="1"/>
</dbReference>
<accession>A0ABS6G1L3</accession>
<evidence type="ECO:0000256" key="1">
    <source>
        <dbReference type="ARBA" id="ARBA00022741"/>
    </source>
</evidence>
<name>A0ABS6G1L3_9FIRM</name>
<evidence type="ECO:0000256" key="2">
    <source>
        <dbReference type="ARBA" id="ARBA00022840"/>
    </source>
</evidence>
<reference evidence="5 6" key="1">
    <citation type="submission" date="2021-06" db="EMBL/GenBank/DDBJ databases">
        <authorList>
            <person name="Sun Q."/>
            <person name="Li D."/>
        </authorList>
    </citation>
    <scope>NUCLEOTIDE SEQUENCE [LARGE SCALE GENOMIC DNA]</scope>
    <source>
        <strain evidence="5 6">MSJ-5</strain>
    </source>
</reference>
<dbReference type="RefSeq" id="WP_216416099.1">
    <property type="nucleotide sequence ID" value="NZ_JAHLQK010000003.1"/>
</dbReference>
<dbReference type="InterPro" id="IPR017441">
    <property type="entry name" value="Protein_kinase_ATP_BS"/>
</dbReference>
<dbReference type="PANTHER" id="PTHR44167:SF24">
    <property type="entry name" value="SERINE_THREONINE-PROTEIN KINASE CHK2"/>
    <property type="match status" value="1"/>
</dbReference>
<dbReference type="SMART" id="SM00220">
    <property type="entry name" value="S_TKc"/>
    <property type="match status" value="1"/>
</dbReference>
<keyword evidence="5" id="KW-0418">Kinase</keyword>
<dbReference type="GO" id="GO:0016301">
    <property type="term" value="F:kinase activity"/>
    <property type="evidence" value="ECO:0007669"/>
    <property type="project" value="UniProtKB-KW"/>
</dbReference>
<gene>
    <name evidence="5" type="ORF">KQI88_08100</name>
</gene>
<sequence length="223" mass="25830">MQQKELNQYMVNLEPIGKGVYGIVYLAYDQLEKRRVAIKELENLERATHEAYVMKQCGISKFLPTFYDFFENNGKAYIVMEYVKGETFGENFDSHSKKRDEKLSVQITINILKGLEVFHKTGFYHDDIKPKNVMIHNDDPETVKIIDFNSSKKIENVGLMKKDLSDTAQMCIFLINGTVPEPVDKAEIHNRKLKSILFKALNTDAGDNYNSLKEFIAELKEFR</sequence>
<dbReference type="Proteomes" id="UP000779508">
    <property type="component" value="Unassembled WGS sequence"/>
</dbReference>
<evidence type="ECO:0000313" key="5">
    <source>
        <dbReference type="EMBL" id="MBU5676375.1"/>
    </source>
</evidence>
<feature type="domain" description="Protein kinase" evidence="4">
    <location>
        <begin position="10"/>
        <end position="223"/>
    </location>
</feature>
<keyword evidence="6" id="KW-1185">Reference proteome</keyword>
<evidence type="ECO:0000259" key="4">
    <source>
        <dbReference type="PROSITE" id="PS50011"/>
    </source>
</evidence>
<comment type="caution">
    <text evidence="5">The sequence shown here is derived from an EMBL/GenBank/DDBJ whole genome shotgun (WGS) entry which is preliminary data.</text>
</comment>
<keyword evidence="1 3" id="KW-0547">Nucleotide-binding</keyword>
<dbReference type="PROSITE" id="PS50011">
    <property type="entry name" value="PROTEIN_KINASE_DOM"/>
    <property type="match status" value="1"/>
</dbReference>
<dbReference type="PROSITE" id="PS00107">
    <property type="entry name" value="PROTEIN_KINASE_ATP"/>
    <property type="match status" value="1"/>
</dbReference>
<keyword evidence="5" id="KW-0808">Transferase</keyword>
<evidence type="ECO:0000313" key="6">
    <source>
        <dbReference type="Proteomes" id="UP000779508"/>
    </source>
</evidence>
<dbReference type="PANTHER" id="PTHR44167">
    <property type="entry name" value="OVARIAN-SPECIFIC SERINE/THREONINE-PROTEIN KINASE LOK-RELATED"/>
    <property type="match status" value="1"/>
</dbReference>
<feature type="binding site" evidence="3">
    <location>
        <position position="39"/>
    </location>
    <ligand>
        <name>ATP</name>
        <dbReference type="ChEBI" id="CHEBI:30616"/>
    </ligand>
</feature>
<dbReference type="PROSITE" id="PS00108">
    <property type="entry name" value="PROTEIN_KINASE_ST"/>
    <property type="match status" value="1"/>
</dbReference>
<proteinExistence type="predicted"/>
<organism evidence="5 6">
    <name type="scientific">Alkaliphilus flagellatus</name>
    <dbReference type="NCBI Taxonomy" id="2841507"/>
    <lineage>
        <taxon>Bacteria</taxon>
        <taxon>Bacillati</taxon>
        <taxon>Bacillota</taxon>
        <taxon>Clostridia</taxon>
        <taxon>Peptostreptococcales</taxon>
        <taxon>Natronincolaceae</taxon>
        <taxon>Alkaliphilus</taxon>
    </lineage>
</organism>
<keyword evidence="2 3" id="KW-0067">ATP-binding</keyword>